<name>A0AAD7B601_9AGAR</name>
<protein>
    <submittedName>
        <fullName evidence="1">Uncharacterized protein</fullName>
    </submittedName>
</protein>
<reference evidence="1" key="1">
    <citation type="submission" date="2023-03" db="EMBL/GenBank/DDBJ databases">
        <title>Massive genome expansion in bonnet fungi (Mycena s.s.) driven by repeated elements and novel gene families across ecological guilds.</title>
        <authorList>
            <consortium name="Lawrence Berkeley National Laboratory"/>
            <person name="Harder C.B."/>
            <person name="Miyauchi S."/>
            <person name="Viragh M."/>
            <person name="Kuo A."/>
            <person name="Thoen E."/>
            <person name="Andreopoulos B."/>
            <person name="Lu D."/>
            <person name="Skrede I."/>
            <person name="Drula E."/>
            <person name="Henrissat B."/>
            <person name="Morin E."/>
            <person name="Kohler A."/>
            <person name="Barry K."/>
            <person name="LaButti K."/>
            <person name="Morin E."/>
            <person name="Salamov A."/>
            <person name="Lipzen A."/>
            <person name="Mereny Z."/>
            <person name="Hegedus B."/>
            <person name="Baldrian P."/>
            <person name="Stursova M."/>
            <person name="Weitz H."/>
            <person name="Taylor A."/>
            <person name="Grigoriev I.V."/>
            <person name="Nagy L.G."/>
            <person name="Martin F."/>
            <person name="Kauserud H."/>
        </authorList>
    </citation>
    <scope>NUCLEOTIDE SEQUENCE</scope>
    <source>
        <strain evidence="1">9284</strain>
    </source>
</reference>
<dbReference type="EMBL" id="JARKIF010000034">
    <property type="protein sequence ID" value="KAJ7610899.1"/>
    <property type="molecule type" value="Genomic_DNA"/>
</dbReference>
<keyword evidence="2" id="KW-1185">Reference proteome</keyword>
<gene>
    <name evidence="1" type="ORF">FB45DRAFT_1066076</name>
</gene>
<sequence>MPSLTNAPPKRDLAVYQYLPLYQHPRLQDSHLREFRSFEPRKPPPPLTKAMDDFLQCLDSITSNTMIALCGLFYMMREIRPPMSWAWVDSSYFPDLCIISRLQETYLHLLAAMDTVHFACAKYFLALRDGSSSSRAVQEFRTACKRVVEHIVRVKKHWDEAAADLSEYLPLHPLERLEQLLLSGMYPSCDHHPAERNKVLSLLPSLHRSAKSQADVLEDLYRELEKNILCIDADSRCTAELPHTALNVALAALIWQEWGLAQYRGDLHLARVWDWDAKPSNYHTTHLINESQQRDET</sequence>
<evidence type="ECO:0000313" key="2">
    <source>
        <dbReference type="Proteomes" id="UP001221142"/>
    </source>
</evidence>
<evidence type="ECO:0000313" key="1">
    <source>
        <dbReference type="EMBL" id="KAJ7610899.1"/>
    </source>
</evidence>
<comment type="caution">
    <text evidence="1">The sequence shown here is derived from an EMBL/GenBank/DDBJ whole genome shotgun (WGS) entry which is preliminary data.</text>
</comment>
<dbReference type="AlphaFoldDB" id="A0AAD7B601"/>
<proteinExistence type="predicted"/>
<dbReference type="Proteomes" id="UP001221142">
    <property type="component" value="Unassembled WGS sequence"/>
</dbReference>
<accession>A0AAD7B601</accession>
<organism evidence="1 2">
    <name type="scientific">Roridomyces roridus</name>
    <dbReference type="NCBI Taxonomy" id="1738132"/>
    <lineage>
        <taxon>Eukaryota</taxon>
        <taxon>Fungi</taxon>
        <taxon>Dikarya</taxon>
        <taxon>Basidiomycota</taxon>
        <taxon>Agaricomycotina</taxon>
        <taxon>Agaricomycetes</taxon>
        <taxon>Agaricomycetidae</taxon>
        <taxon>Agaricales</taxon>
        <taxon>Marasmiineae</taxon>
        <taxon>Mycenaceae</taxon>
        <taxon>Roridomyces</taxon>
    </lineage>
</organism>